<dbReference type="SUPFAM" id="SSF102405">
    <property type="entry name" value="MCP/YpsA-like"/>
    <property type="match status" value="1"/>
</dbReference>
<dbReference type="InterPro" id="IPR010994">
    <property type="entry name" value="RuvA_2-like"/>
</dbReference>
<dbReference type="Pfam" id="PF17782">
    <property type="entry name" value="WHD_DprA"/>
    <property type="match status" value="1"/>
</dbReference>
<evidence type="ECO:0000256" key="1">
    <source>
        <dbReference type="ARBA" id="ARBA00006525"/>
    </source>
</evidence>
<dbReference type="PANTHER" id="PTHR43022">
    <property type="entry name" value="PROTEIN SMF"/>
    <property type="match status" value="1"/>
</dbReference>
<dbReference type="NCBIfam" id="TIGR00732">
    <property type="entry name" value="dprA"/>
    <property type="match status" value="1"/>
</dbReference>
<protein>
    <submittedName>
        <fullName evidence="4">Rossmann fold nucleotide-binding protein Smf possibly involved in DNA uptake</fullName>
    </submittedName>
</protein>
<dbReference type="Gene3D" id="1.10.10.10">
    <property type="entry name" value="Winged helix-like DNA-binding domain superfamily/Winged helix DNA-binding domain"/>
    <property type="match status" value="1"/>
</dbReference>
<evidence type="ECO:0000259" key="2">
    <source>
        <dbReference type="Pfam" id="PF02481"/>
    </source>
</evidence>
<dbReference type="InterPro" id="IPR036388">
    <property type="entry name" value="WH-like_DNA-bd_sf"/>
</dbReference>
<name>A0A6J4H2U8_9SPHI</name>
<sequence length="368" mass="39737">MQDEKIYKVALSLTSGVGDVITRNLISYCGSAQAVFKSPRGKLLKIPGIGPKTADSLLGKNALLLAEEQCRLAEQRGVRLLFYTDSDYPRRLKSIADAPVLLYCQGNADLNAAKSVGIVGTRKATPYGKEITETMVADLRRYASVMVVSGLAYGIDITAHRAALKNGVPTVGVMASGIDIVYPASHKNTAHQMQELGGLVTEYPFATKPDAPHFPARNRIIAALSDVVIVVEAARKGGALITADIANGYNRDVMAVPGNIGQSHSEGCNFLIKDHKAHIYTGIDSLEALMNWQEGNPTAGKPQPEWPDASLTEEEKQVVLLLRHQKEMLLDDLSWQSQIALGKLASLLLTLELRGVVKALPGKRFTLA</sequence>
<dbReference type="GO" id="GO:0009294">
    <property type="term" value="P:DNA-mediated transformation"/>
    <property type="evidence" value="ECO:0007669"/>
    <property type="project" value="InterPro"/>
</dbReference>
<organism evidence="4">
    <name type="scientific">uncultured Cytophagales bacterium</name>
    <dbReference type="NCBI Taxonomy" id="158755"/>
    <lineage>
        <taxon>Bacteria</taxon>
        <taxon>Pseudomonadati</taxon>
        <taxon>Bacteroidota</taxon>
        <taxon>Sphingobacteriia</taxon>
        <taxon>Sphingobacteriales</taxon>
        <taxon>environmental samples</taxon>
    </lineage>
</organism>
<feature type="domain" description="Smf/DprA SLOG" evidence="2">
    <location>
        <begin position="80"/>
        <end position="286"/>
    </location>
</feature>
<dbReference type="EMBL" id="CADCTQ010000003">
    <property type="protein sequence ID" value="CAA9212582.1"/>
    <property type="molecule type" value="Genomic_DNA"/>
</dbReference>
<dbReference type="Pfam" id="PF02481">
    <property type="entry name" value="DNA_processg_A"/>
    <property type="match status" value="1"/>
</dbReference>
<dbReference type="InterPro" id="IPR057666">
    <property type="entry name" value="DrpA_SLOG"/>
</dbReference>
<evidence type="ECO:0000313" key="4">
    <source>
        <dbReference type="EMBL" id="CAA9212582.1"/>
    </source>
</evidence>
<dbReference type="SUPFAM" id="SSF47781">
    <property type="entry name" value="RuvA domain 2-like"/>
    <property type="match status" value="1"/>
</dbReference>
<proteinExistence type="inferred from homology"/>
<evidence type="ECO:0000259" key="3">
    <source>
        <dbReference type="Pfam" id="PF17782"/>
    </source>
</evidence>
<reference evidence="4" key="1">
    <citation type="submission" date="2020-02" db="EMBL/GenBank/DDBJ databases">
        <authorList>
            <person name="Meier V. D."/>
        </authorList>
    </citation>
    <scope>NUCLEOTIDE SEQUENCE</scope>
    <source>
        <strain evidence="4">AVDCRST_MAG56</strain>
    </source>
</reference>
<comment type="similarity">
    <text evidence="1">Belongs to the DprA/Smf family.</text>
</comment>
<feature type="domain" description="DprA winged helix" evidence="3">
    <location>
        <begin position="304"/>
        <end position="363"/>
    </location>
</feature>
<accession>A0A6J4H2U8</accession>
<dbReference type="InterPro" id="IPR041614">
    <property type="entry name" value="DprA_WH"/>
</dbReference>
<dbReference type="AlphaFoldDB" id="A0A6J4H2U8"/>
<dbReference type="Gene3D" id="3.40.50.450">
    <property type="match status" value="1"/>
</dbReference>
<gene>
    <name evidence="4" type="ORF">AVDCRST_MAG56-35</name>
</gene>
<dbReference type="InterPro" id="IPR003488">
    <property type="entry name" value="DprA"/>
</dbReference>
<dbReference type="PANTHER" id="PTHR43022:SF1">
    <property type="entry name" value="PROTEIN SMF"/>
    <property type="match status" value="1"/>
</dbReference>